<keyword evidence="9" id="KW-1185">Reference proteome</keyword>
<dbReference type="GO" id="GO:0016301">
    <property type="term" value="F:kinase activity"/>
    <property type="evidence" value="ECO:0007669"/>
    <property type="project" value="UniProtKB-KW"/>
</dbReference>
<proteinExistence type="inferred from homology"/>
<dbReference type="SUPFAM" id="SSF81271">
    <property type="entry name" value="TGS-like"/>
    <property type="match status" value="1"/>
</dbReference>
<dbReference type="SMART" id="SM00954">
    <property type="entry name" value="RelA_SpoT"/>
    <property type="match status" value="1"/>
</dbReference>
<evidence type="ECO:0000313" key="8">
    <source>
        <dbReference type="EMBL" id="GBO92965.1"/>
    </source>
</evidence>
<dbReference type="Pfam" id="PF13328">
    <property type="entry name" value="HD_4"/>
    <property type="match status" value="1"/>
</dbReference>
<dbReference type="Gene3D" id="1.10.3210.10">
    <property type="entry name" value="Hypothetical protein af1432"/>
    <property type="match status" value="1"/>
</dbReference>
<dbReference type="PANTHER" id="PTHR21262:SF31">
    <property type="entry name" value="GTP PYROPHOSPHOKINASE"/>
    <property type="match status" value="1"/>
</dbReference>
<evidence type="ECO:0000256" key="3">
    <source>
        <dbReference type="ARBA" id="ARBA00032407"/>
    </source>
</evidence>
<evidence type="ECO:0000313" key="9">
    <source>
        <dbReference type="Proteomes" id="UP000266091"/>
    </source>
</evidence>
<evidence type="ECO:0000256" key="1">
    <source>
        <dbReference type="ARBA" id="ARBA00019852"/>
    </source>
</evidence>
<dbReference type="RefSeq" id="WP_116269449.1">
    <property type="nucleotide sequence ID" value="NZ_BGZJ01000001.1"/>
</dbReference>
<feature type="domain" description="ACT" evidence="6">
    <location>
        <begin position="639"/>
        <end position="710"/>
    </location>
</feature>
<dbReference type="InterPro" id="IPR043519">
    <property type="entry name" value="NT_sf"/>
</dbReference>
<dbReference type="InterPro" id="IPR002912">
    <property type="entry name" value="ACT_dom"/>
</dbReference>
<accession>A0A401LLB1</accession>
<dbReference type="Gene3D" id="3.10.20.30">
    <property type="match status" value="1"/>
</dbReference>
<dbReference type="NCBIfam" id="TIGR00691">
    <property type="entry name" value="spoT_relA"/>
    <property type="match status" value="1"/>
</dbReference>
<dbReference type="GO" id="GO:0015969">
    <property type="term" value="P:guanosine tetraphosphate metabolic process"/>
    <property type="evidence" value="ECO:0007669"/>
    <property type="project" value="InterPro"/>
</dbReference>
<dbReference type="InterPro" id="IPR012675">
    <property type="entry name" value="Beta-grasp_dom_sf"/>
</dbReference>
<accession>A0A388S9N4</accession>
<dbReference type="SUPFAM" id="SSF109604">
    <property type="entry name" value="HD-domain/PDEase-like"/>
    <property type="match status" value="1"/>
</dbReference>
<dbReference type="InterPro" id="IPR045865">
    <property type="entry name" value="ACT-like_dom_sf"/>
</dbReference>
<dbReference type="GO" id="GO:0008728">
    <property type="term" value="F:GTP diphosphokinase activity"/>
    <property type="evidence" value="ECO:0007669"/>
    <property type="project" value="TreeGrafter"/>
</dbReference>
<dbReference type="InterPro" id="IPR033655">
    <property type="entry name" value="TGS_RelA/SpoT"/>
</dbReference>
<comment type="function">
    <text evidence="5">In eubacteria ppGpp (guanosine 3'-diphosphate 5'-diphosphate) is a mediator of the stringent response that coordinates a variety of cellular activities in response to changes in nutritional abundance.</text>
</comment>
<dbReference type="SUPFAM" id="SSF55021">
    <property type="entry name" value="ACT-like"/>
    <property type="match status" value="1"/>
</dbReference>
<dbReference type="Proteomes" id="UP000266091">
    <property type="component" value="Unassembled WGS sequence"/>
</dbReference>
<dbReference type="CDD" id="cd05399">
    <property type="entry name" value="NT_Rel-Spo_like"/>
    <property type="match status" value="1"/>
</dbReference>
<protein>
    <recommendedName>
        <fullName evidence="1">GTP pyrophosphokinase</fullName>
    </recommendedName>
    <alternativeName>
        <fullName evidence="3">(p)ppGpp synthase</fullName>
    </alternativeName>
    <alternativeName>
        <fullName evidence="2">ATP:GTP 3'-pyrophosphotransferase</fullName>
    </alternativeName>
    <alternativeName>
        <fullName evidence="4">ppGpp synthase I</fullName>
    </alternativeName>
</protein>
<dbReference type="OrthoDB" id="9805041at2"/>
<evidence type="ECO:0000259" key="7">
    <source>
        <dbReference type="PROSITE" id="PS51880"/>
    </source>
</evidence>
<evidence type="ECO:0000256" key="4">
    <source>
        <dbReference type="ARBA" id="ARBA00033308"/>
    </source>
</evidence>
<dbReference type="InterPro" id="IPR004811">
    <property type="entry name" value="RelA/Spo_fam"/>
</dbReference>
<dbReference type="GO" id="GO:0015949">
    <property type="term" value="P:nucleobase-containing small molecule interconversion"/>
    <property type="evidence" value="ECO:0007669"/>
    <property type="project" value="UniProtKB-ARBA"/>
</dbReference>
<evidence type="ECO:0000256" key="5">
    <source>
        <dbReference type="RuleBase" id="RU003847"/>
    </source>
</evidence>
<dbReference type="FunFam" id="3.30.460.10:FF:000001">
    <property type="entry name" value="GTP pyrophosphokinase RelA"/>
    <property type="match status" value="1"/>
</dbReference>
<evidence type="ECO:0000256" key="2">
    <source>
        <dbReference type="ARBA" id="ARBA00029754"/>
    </source>
</evidence>
<organism evidence="8 9">
    <name type="scientific">Mesosutterella multiformis</name>
    <dbReference type="NCBI Taxonomy" id="2259133"/>
    <lineage>
        <taxon>Bacteria</taxon>
        <taxon>Pseudomonadati</taxon>
        <taxon>Pseudomonadota</taxon>
        <taxon>Betaproteobacteria</taxon>
        <taxon>Burkholderiales</taxon>
        <taxon>Sutterellaceae</taxon>
        <taxon>Mesosutterella</taxon>
    </lineage>
</organism>
<name>A0A388S9N4_9BURK</name>
<dbReference type="GO" id="GO:0008893">
    <property type="term" value="F:guanosine-3',5'-bis(diphosphate) 3'-diphosphatase activity"/>
    <property type="evidence" value="ECO:0007669"/>
    <property type="project" value="TreeGrafter"/>
</dbReference>
<dbReference type="Gene3D" id="3.30.70.260">
    <property type="match status" value="1"/>
</dbReference>
<dbReference type="InterPro" id="IPR007685">
    <property type="entry name" value="RelA_SpoT"/>
</dbReference>
<comment type="caution">
    <text evidence="8">The sequence shown here is derived from an EMBL/GenBank/DDBJ whole genome shotgun (WGS) entry which is preliminary data.</text>
</comment>
<sequence>MAPDNKKTEAPVKVNWQLARSMVEPLYAGQCLETGEPRMSHADGMASILRGIRDDDELIAAAYLSSVQDYLKNPEEWIEKSFGGKVLELCTDLQRLMKLSEQARSSNKEANAASQPEKLRKMLLAMCGDLRVVLLRLASRLQTLRWFVMHPSDDAKIYAAETLQLYSPLANRLGIWQMKWELEDLSLRFTRPEVYQEIVRHLDASRAERLAFVQQAVTKIRSLLAAHHIRGEVSGRSKHIYSIWLKMERKHLPFERLFDLRALRVIVDTVEQCYEVLSILNENFTAIQSEYDDYIAHPKPNGYRSLHTVVKASNGLPVEIQIRTREMHEFAELGFAAHWRYKEAGNSLGVNSAEEQKVVWLRQLLAWHSDVEPPRAPGVEDDLIYALTPMGRVVELAANSTPVDFAYMVHTQLGHRCRGAKVNGAIVPLTHKLKTGDTVEIIAAKSGGPSQDWMNPELGFAAMARTRGKVRTWFNQLHLQEQIARGRDELDTELARLGKSTYNLESLAKTLGFESVDDLCLTIAKDEISNRAIEAVVVPQTQKKAADEPVIPVKPAQPRAHHDNGQILVAGVGSLLTQLAKCCHPVPPDEIVGFVSRGRGVVVHRADCPNVKNLMEQSKERLIEVSWGEAPEDTLYPMEILVLARDRIGLLKDVTDVFIRLKINITNVNTQTVKNVARLKFGVEVAGAALMQQALKEILEVKGVISAHRS</sequence>
<evidence type="ECO:0000259" key="6">
    <source>
        <dbReference type="PROSITE" id="PS51671"/>
    </source>
</evidence>
<dbReference type="PANTHER" id="PTHR21262">
    <property type="entry name" value="GUANOSINE-3',5'-BIS DIPHOSPHATE 3'-PYROPHOSPHOHYDROLASE"/>
    <property type="match status" value="1"/>
</dbReference>
<reference evidence="8 9" key="1">
    <citation type="journal article" date="2018" name="Int. J. Syst. Evol. Microbiol.">
        <title>Mesosutterella multiformis gen. nov., sp. nov., a member of the family Sutterellaceae and Sutterella megalosphaeroides sp. nov., isolated from human faeces.</title>
        <authorList>
            <person name="Sakamoto M."/>
            <person name="Ikeyama N."/>
            <person name="Kunihiro T."/>
            <person name="Iino T."/>
            <person name="Yuki M."/>
            <person name="Ohkuma M."/>
        </authorList>
    </citation>
    <scope>NUCLEOTIDE SEQUENCE [LARGE SCALE GENOMIC DNA]</scope>
    <source>
        <strain evidence="8 9">4NBBH2</strain>
    </source>
</reference>
<dbReference type="AlphaFoldDB" id="A0A388S9N4"/>
<dbReference type="PROSITE" id="PS51671">
    <property type="entry name" value="ACT"/>
    <property type="match status" value="1"/>
</dbReference>
<dbReference type="PROSITE" id="PS51880">
    <property type="entry name" value="TGS"/>
    <property type="match status" value="1"/>
</dbReference>
<dbReference type="SUPFAM" id="SSF81301">
    <property type="entry name" value="Nucleotidyltransferase"/>
    <property type="match status" value="1"/>
</dbReference>
<gene>
    <name evidence="8" type="primary">relA</name>
    <name evidence="8" type="ORF">MESMUL_03190</name>
</gene>
<dbReference type="EMBL" id="BGZJ01000001">
    <property type="protein sequence ID" value="GBO92965.1"/>
    <property type="molecule type" value="Genomic_DNA"/>
</dbReference>
<feature type="domain" description="TGS" evidence="7">
    <location>
        <begin position="382"/>
        <end position="443"/>
    </location>
</feature>
<dbReference type="InterPro" id="IPR012676">
    <property type="entry name" value="TGS-like"/>
</dbReference>
<dbReference type="CDD" id="cd01668">
    <property type="entry name" value="TGS_RSH"/>
    <property type="match status" value="1"/>
</dbReference>
<dbReference type="Pfam" id="PF02824">
    <property type="entry name" value="TGS"/>
    <property type="match status" value="1"/>
</dbReference>
<dbReference type="Gene3D" id="3.30.460.10">
    <property type="entry name" value="Beta Polymerase, domain 2"/>
    <property type="match status" value="1"/>
</dbReference>
<dbReference type="FunFam" id="3.10.20.30:FF:000002">
    <property type="entry name" value="GTP pyrophosphokinase (RelA/SpoT)"/>
    <property type="match status" value="1"/>
</dbReference>
<dbReference type="GO" id="GO:0042594">
    <property type="term" value="P:response to starvation"/>
    <property type="evidence" value="ECO:0007669"/>
    <property type="project" value="TreeGrafter"/>
</dbReference>
<dbReference type="CDD" id="cd04876">
    <property type="entry name" value="ACT_RelA-SpoT"/>
    <property type="match status" value="1"/>
</dbReference>
<comment type="similarity">
    <text evidence="5">Belongs to the relA/spoT family.</text>
</comment>
<dbReference type="Pfam" id="PF04607">
    <property type="entry name" value="RelA_SpoT"/>
    <property type="match status" value="1"/>
</dbReference>
<dbReference type="InterPro" id="IPR004095">
    <property type="entry name" value="TGS"/>
</dbReference>
<keyword evidence="8" id="KW-0808">Transferase</keyword>
<keyword evidence="8" id="KW-0418">Kinase</keyword>
<dbReference type="Pfam" id="PF13291">
    <property type="entry name" value="ACT_4"/>
    <property type="match status" value="1"/>
</dbReference>
<dbReference type="GO" id="GO:0005886">
    <property type="term" value="C:plasma membrane"/>
    <property type="evidence" value="ECO:0007669"/>
    <property type="project" value="TreeGrafter"/>
</dbReference>